<accession>A0A1R3K9K2</accession>
<name>A0A1R3K9K2_9ROSI</name>
<dbReference type="EMBL" id="AWUE01014424">
    <property type="protein sequence ID" value="OMP03762.1"/>
    <property type="molecule type" value="Genomic_DNA"/>
</dbReference>
<dbReference type="Proteomes" id="UP000187203">
    <property type="component" value="Unassembled WGS sequence"/>
</dbReference>
<dbReference type="AlphaFoldDB" id="A0A1R3K9K2"/>
<reference evidence="3" key="1">
    <citation type="submission" date="2013-09" db="EMBL/GenBank/DDBJ databases">
        <title>Corchorus olitorius genome sequencing.</title>
        <authorList>
            <person name="Alam M."/>
            <person name="Haque M.S."/>
            <person name="Islam M.S."/>
            <person name="Emdad E.M."/>
            <person name="Islam M.M."/>
            <person name="Ahmed B."/>
            <person name="Halim A."/>
            <person name="Hossen Q.M.M."/>
            <person name="Hossain M.Z."/>
            <person name="Ahmed R."/>
            <person name="Khan M.M."/>
            <person name="Islam R."/>
            <person name="Rashid M.M."/>
            <person name="Khan S.A."/>
            <person name="Rahman M.S."/>
            <person name="Alam M."/>
            <person name="Yahiya A.S."/>
            <person name="Khan M.S."/>
            <person name="Azam M.S."/>
            <person name="Haque T."/>
            <person name="Lashkar M.Z.H."/>
            <person name="Akhand A.I."/>
            <person name="Morshed G."/>
            <person name="Roy S."/>
            <person name="Uddin K.S."/>
            <person name="Rabeya T."/>
            <person name="Hossain A.S."/>
            <person name="Chowdhury A."/>
            <person name="Snigdha A.R."/>
            <person name="Mortoza M.S."/>
            <person name="Matin S.A."/>
            <person name="Hoque S.M.E."/>
            <person name="Islam M.K."/>
            <person name="Roy D.K."/>
            <person name="Haider R."/>
            <person name="Moosa M.M."/>
            <person name="Elias S.M."/>
            <person name="Hasan A.M."/>
            <person name="Jahan S."/>
            <person name="Shafiuddin M."/>
            <person name="Mahmood N."/>
            <person name="Shommy N.S."/>
        </authorList>
    </citation>
    <scope>NUCLEOTIDE SEQUENCE [LARGE SCALE GENOMIC DNA]</scope>
    <source>
        <strain evidence="3">cv. O-4</strain>
    </source>
</reference>
<gene>
    <name evidence="2" type="ORF">COLO4_10227</name>
</gene>
<protein>
    <submittedName>
        <fullName evidence="2">Uncharacterized protein</fullName>
    </submittedName>
</protein>
<organism evidence="2 3">
    <name type="scientific">Corchorus olitorius</name>
    <dbReference type="NCBI Taxonomy" id="93759"/>
    <lineage>
        <taxon>Eukaryota</taxon>
        <taxon>Viridiplantae</taxon>
        <taxon>Streptophyta</taxon>
        <taxon>Embryophyta</taxon>
        <taxon>Tracheophyta</taxon>
        <taxon>Spermatophyta</taxon>
        <taxon>Magnoliopsida</taxon>
        <taxon>eudicotyledons</taxon>
        <taxon>Gunneridae</taxon>
        <taxon>Pentapetalae</taxon>
        <taxon>rosids</taxon>
        <taxon>malvids</taxon>
        <taxon>Malvales</taxon>
        <taxon>Malvaceae</taxon>
        <taxon>Grewioideae</taxon>
        <taxon>Apeibeae</taxon>
        <taxon>Corchorus</taxon>
    </lineage>
</organism>
<feature type="region of interest" description="Disordered" evidence="1">
    <location>
        <begin position="83"/>
        <end position="160"/>
    </location>
</feature>
<feature type="compositionally biased region" description="Basic and acidic residues" evidence="1">
    <location>
        <begin position="88"/>
        <end position="111"/>
    </location>
</feature>
<evidence type="ECO:0000313" key="3">
    <source>
        <dbReference type="Proteomes" id="UP000187203"/>
    </source>
</evidence>
<sequence>MPTPLDAMLAINGVSQVPDGLVLVPKEAIVEVQVAPLKKESTDLGRKADDKMKPMTLRRKLELTPPTAKHEILRAIDLPPRKNVPRRLNFDHDRRGSMHQNTNEKPRDQVARRSARGAYFANPRPKQPTPHPMAPSTSKMAPSDPHVLKKPIKFPAKPRSMWSRGELRSWLGERKDEFKAKAINKKVQPHQSHVVRRLMELQ</sequence>
<evidence type="ECO:0000313" key="2">
    <source>
        <dbReference type="EMBL" id="OMP03762.1"/>
    </source>
</evidence>
<keyword evidence="3" id="KW-1185">Reference proteome</keyword>
<comment type="caution">
    <text evidence="2">The sequence shown here is derived from an EMBL/GenBank/DDBJ whole genome shotgun (WGS) entry which is preliminary data.</text>
</comment>
<proteinExistence type="predicted"/>
<evidence type="ECO:0000256" key="1">
    <source>
        <dbReference type="SAM" id="MobiDB-lite"/>
    </source>
</evidence>